<evidence type="ECO:0000256" key="3">
    <source>
        <dbReference type="ARBA" id="ARBA00022723"/>
    </source>
</evidence>
<dbReference type="Gene3D" id="1.10.630.10">
    <property type="entry name" value="Cytochrome P450"/>
    <property type="match status" value="1"/>
</dbReference>
<dbReference type="InterPro" id="IPR050121">
    <property type="entry name" value="Cytochrome_P450_monoxygenase"/>
</dbReference>
<keyword evidence="3 7" id="KW-0479">Metal-binding</keyword>
<dbReference type="eggNOG" id="KOG0159">
    <property type="taxonomic scope" value="Eukaryota"/>
</dbReference>
<evidence type="ECO:0000256" key="9">
    <source>
        <dbReference type="SAM" id="Phobius"/>
    </source>
</evidence>
<keyword evidence="9" id="KW-0472">Membrane</keyword>
<dbReference type="PANTHER" id="PTHR24305:SF232">
    <property type="entry name" value="P450, PUTATIVE (EUROFUNG)-RELATED"/>
    <property type="match status" value="1"/>
</dbReference>
<dbReference type="Proteomes" id="UP000030752">
    <property type="component" value="Unassembled WGS sequence"/>
</dbReference>
<feature type="binding site" description="axial binding residue" evidence="7">
    <location>
        <position position="447"/>
    </location>
    <ligand>
        <name>heme</name>
        <dbReference type="ChEBI" id="CHEBI:30413"/>
    </ligand>
    <ligandPart>
        <name>Fe</name>
        <dbReference type="ChEBI" id="CHEBI:18248"/>
    </ligandPart>
</feature>
<protein>
    <recommendedName>
        <fullName evidence="12">Cytochrome P450 oxidoreductase</fullName>
    </recommendedName>
</protein>
<proteinExistence type="inferred from homology"/>
<dbReference type="RefSeq" id="XP_008712487.1">
    <property type="nucleotide sequence ID" value="XM_008714265.1"/>
</dbReference>
<dbReference type="GO" id="GO:0005506">
    <property type="term" value="F:iron ion binding"/>
    <property type="evidence" value="ECO:0007669"/>
    <property type="project" value="InterPro"/>
</dbReference>
<dbReference type="PRINTS" id="PR00385">
    <property type="entry name" value="P450"/>
</dbReference>
<evidence type="ECO:0000313" key="11">
    <source>
        <dbReference type="Proteomes" id="UP000030752"/>
    </source>
</evidence>
<evidence type="ECO:0000256" key="1">
    <source>
        <dbReference type="ARBA" id="ARBA00001971"/>
    </source>
</evidence>
<dbReference type="InterPro" id="IPR017972">
    <property type="entry name" value="Cyt_P450_CS"/>
</dbReference>
<keyword evidence="11" id="KW-1185">Reference proteome</keyword>
<dbReference type="GO" id="GO:0020037">
    <property type="term" value="F:heme binding"/>
    <property type="evidence" value="ECO:0007669"/>
    <property type="project" value="InterPro"/>
</dbReference>
<sequence length="501" mass="56595">MAAIDALRGFLVVHWPTILLTAVLGRLVYNKYGNKLNLIPGPYLAGFTDLWRFLDCIVATPHTTHIDLHRRFKSDFVRIGPRIISISDPSLIPKVYGLNSGFTKTDFYTLHMLSYNKQFTPSLFTTLDEGYHAKYKRPIANAYSMSTLVDFEPMIDSTSALFMSRLDEFCASGNICDFGKWLQMYAFDVIGEIVFSKKLGFLETRSDVDGIIADIKTKVSAGGSIGQIPATDRFLTKSSIYLALAPTHPVVKFTVDRMNERMSGDVEGHRDFLARCYEAQKKNPDLVTDRIIRMYNIDNVLAGSDTTGISLRAIFYYLIKNPRCMKLVLDEIDTADQGGLLSRFVTWQPSNKMTYLQACIKEAMRLHPAVGLLLERHVPKGGIELNGRYLPEGTIVGINPWVTARDKSVYGEDADYFVPERWLNATTERLAVMERSNLAFGHGARSCIGKNISMLEIAKLVPQILRHYELAFPQPGLEWKIRGGWFVGQEGFDVCLKRRVR</sequence>
<keyword evidence="4 8" id="KW-0560">Oxidoreductase</keyword>
<keyword evidence="9" id="KW-1133">Transmembrane helix</keyword>
<dbReference type="InterPro" id="IPR002401">
    <property type="entry name" value="Cyt_P450_E_grp-I"/>
</dbReference>
<dbReference type="VEuPathDB" id="FungiDB:HMPREF1541_09592"/>
<dbReference type="EMBL" id="KB822712">
    <property type="protein sequence ID" value="ETN45759.1"/>
    <property type="molecule type" value="Genomic_DNA"/>
</dbReference>
<dbReference type="PANTHER" id="PTHR24305">
    <property type="entry name" value="CYTOCHROME P450"/>
    <property type="match status" value="1"/>
</dbReference>
<evidence type="ECO:0000313" key="10">
    <source>
        <dbReference type="EMBL" id="ETN45759.1"/>
    </source>
</evidence>
<dbReference type="SUPFAM" id="SSF48264">
    <property type="entry name" value="Cytochrome P450"/>
    <property type="match status" value="1"/>
</dbReference>
<feature type="transmembrane region" description="Helical" evidence="9">
    <location>
        <begin position="6"/>
        <end position="29"/>
    </location>
</feature>
<dbReference type="InterPro" id="IPR001128">
    <property type="entry name" value="Cyt_P450"/>
</dbReference>
<keyword evidence="5 7" id="KW-0408">Iron</keyword>
<organism evidence="10 11">
    <name type="scientific">Cyphellophora europaea (strain CBS 101466)</name>
    <name type="common">Phialophora europaea</name>
    <dbReference type="NCBI Taxonomy" id="1220924"/>
    <lineage>
        <taxon>Eukaryota</taxon>
        <taxon>Fungi</taxon>
        <taxon>Dikarya</taxon>
        <taxon>Ascomycota</taxon>
        <taxon>Pezizomycotina</taxon>
        <taxon>Eurotiomycetes</taxon>
        <taxon>Chaetothyriomycetidae</taxon>
        <taxon>Chaetothyriales</taxon>
        <taxon>Cyphellophoraceae</taxon>
        <taxon>Cyphellophora</taxon>
    </lineage>
</organism>
<dbReference type="FunFam" id="1.10.630.10:FF:000050">
    <property type="entry name" value="Cytochrome P450 monooxygenase"/>
    <property type="match status" value="1"/>
</dbReference>
<dbReference type="GO" id="GO:0016705">
    <property type="term" value="F:oxidoreductase activity, acting on paired donors, with incorporation or reduction of molecular oxygen"/>
    <property type="evidence" value="ECO:0007669"/>
    <property type="project" value="InterPro"/>
</dbReference>
<dbReference type="InParanoid" id="W2SCV5"/>
<evidence type="ECO:0000256" key="8">
    <source>
        <dbReference type="RuleBase" id="RU000461"/>
    </source>
</evidence>
<dbReference type="PRINTS" id="PR00463">
    <property type="entry name" value="EP450I"/>
</dbReference>
<comment type="cofactor">
    <cofactor evidence="1 7">
        <name>heme</name>
        <dbReference type="ChEBI" id="CHEBI:30413"/>
    </cofactor>
</comment>
<keyword evidence="9" id="KW-0812">Transmembrane</keyword>
<name>W2SCV5_CYPE1</name>
<keyword evidence="6 8" id="KW-0503">Monooxygenase</keyword>
<gene>
    <name evidence="10" type="ORF">HMPREF1541_09592</name>
</gene>
<accession>W2SCV5</accession>
<dbReference type="GO" id="GO:0004497">
    <property type="term" value="F:monooxygenase activity"/>
    <property type="evidence" value="ECO:0007669"/>
    <property type="project" value="UniProtKB-KW"/>
</dbReference>
<evidence type="ECO:0000256" key="6">
    <source>
        <dbReference type="ARBA" id="ARBA00023033"/>
    </source>
</evidence>
<keyword evidence="7 8" id="KW-0349">Heme</keyword>
<reference evidence="10 11" key="1">
    <citation type="submission" date="2013-03" db="EMBL/GenBank/DDBJ databases">
        <title>The Genome Sequence of Phialophora europaea CBS 101466.</title>
        <authorList>
            <consortium name="The Broad Institute Genomics Platform"/>
            <person name="Cuomo C."/>
            <person name="de Hoog S."/>
            <person name="Gorbushina A."/>
            <person name="Walker B."/>
            <person name="Young S.K."/>
            <person name="Zeng Q."/>
            <person name="Gargeya S."/>
            <person name="Fitzgerald M."/>
            <person name="Haas B."/>
            <person name="Abouelleil A."/>
            <person name="Allen A.W."/>
            <person name="Alvarado L."/>
            <person name="Arachchi H.M."/>
            <person name="Berlin A.M."/>
            <person name="Chapman S.B."/>
            <person name="Gainer-Dewar J."/>
            <person name="Goldberg J."/>
            <person name="Griggs A."/>
            <person name="Gujja S."/>
            <person name="Hansen M."/>
            <person name="Howarth C."/>
            <person name="Imamovic A."/>
            <person name="Ireland A."/>
            <person name="Larimer J."/>
            <person name="McCowan C."/>
            <person name="Murphy C."/>
            <person name="Pearson M."/>
            <person name="Poon T.W."/>
            <person name="Priest M."/>
            <person name="Roberts A."/>
            <person name="Saif S."/>
            <person name="Shea T."/>
            <person name="Sisk P."/>
            <person name="Sykes S."/>
            <person name="Wortman J."/>
            <person name="Nusbaum C."/>
            <person name="Birren B."/>
        </authorList>
    </citation>
    <scope>NUCLEOTIDE SEQUENCE [LARGE SCALE GENOMIC DNA]</scope>
    <source>
        <strain evidence="10 11">CBS 101466</strain>
    </source>
</reference>
<dbReference type="InterPro" id="IPR036396">
    <property type="entry name" value="Cyt_P450_sf"/>
</dbReference>
<dbReference type="AlphaFoldDB" id="W2SCV5"/>
<evidence type="ECO:0000256" key="7">
    <source>
        <dbReference type="PIRSR" id="PIRSR602401-1"/>
    </source>
</evidence>
<dbReference type="PROSITE" id="PS00086">
    <property type="entry name" value="CYTOCHROME_P450"/>
    <property type="match status" value="1"/>
</dbReference>
<evidence type="ECO:0000256" key="5">
    <source>
        <dbReference type="ARBA" id="ARBA00023004"/>
    </source>
</evidence>
<dbReference type="Pfam" id="PF00067">
    <property type="entry name" value="p450"/>
    <property type="match status" value="1"/>
</dbReference>
<evidence type="ECO:0008006" key="12">
    <source>
        <dbReference type="Google" id="ProtNLM"/>
    </source>
</evidence>
<evidence type="ECO:0000256" key="2">
    <source>
        <dbReference type="ARBA" id="ARBA00010617"/>
    </source>
</evidence>
<dbReference type="CDD" id="cd11060">
    <property type="entry name" value="CYP57A1-like"/>
    <property type="match status" value="1"/>
</dbReference>
<dbReference type="GeneID" id="19976931"/>
<comment type="similarity">
    <text evidence="2 8">Belongs to the cytochrome P450 family.</text>
</comment>
<dbReference type="HOGENOM" id="CLU_001570_14_0_1"/>
<evidence type="ECO:0000256" key="4">
    <source>
        <dbReference type="ARBA" id="ARBA00023002"/>
    </source>
</evidence>
<dbReference type="STRING" id="1220924.W2SCV5"/>
<dbReference type="OrthoDB" id="3934656at2759"/>